<evidence type="ECO:0000313" key="11">
    <source>
        <dbReference type="Proteomes" id="UP001162741"/>
    </source>
</evidence>
<evidence type="ECO:0000259" key="9">
    <source>
        <dbReference type="Pfam" id="PF07715"/>
    </source>
</evidence>
<dbReference type="Proteomes" id="UP001162741">
    <property type="component" value="Chromosome"/>
</dbReference>
<dbReference type="EMBL" id="CP107006">
    <property type="protein sequence ID" value="UYQ94041.1"/>
    <property type="molecule type" value="Genomic_DNA"/>
</dbReference>
<sequence>MKTILVVAFVLAAGSAAAQTQPESAARQAVERDGVPILSGVVKDAATGKPAAGIRVEVDKFSAAITDTDGKFSLKVPSLSATVIVSGEGYDTRQVPLKGRKSISVSLQDVSHQSFSETVTLPTGNVPKTNVTASVTQYNVDPWVQHSETPDAMLQGRIPGLNAIRRSGVQGAGANLFLRGASSLYATNKPLIVIDNMLYDNNDYGQSIIANNYTNPLALIDPKDIENVTVIRDASSIYGTKGANGAILITTSRAKEQATRISFGAFAGYNSAPKRLPVMNAADYRIYLSEMLQSKGLTSTEIAALPYMNDNPSNPDYASYHYNTDWQDQVFQGSMTNNYYLKVTGGDNIATYGLSVGATNNQGTVRTTDLSRYNTRFNAEFNFTRKFTGYANLAFTYNEQNLKDQGIADQTAPIYLSLIKSPFLTTHVVNAEGVRSPNLADKDTLGISNPAAVINNMQAYNRYYRFLGSFGFKYDFDDSWSASTLFSVMYDKVRENIFVPSTGVAKDTLSNAIARNRLGSQVKRIYSMYSDSRISYKKNINNTHNISANLGLRYQKNTAEQDYALGYNSATDELVSVQNGLAALRQIGGGIGEWNWMSVYLNADYGFLNKYFLSFNVAADGSSRFGREAKNGIAMSGIHWPVMPSIGAAWLISSEDFMQSSSIDLLKLRATYSLTGNDDIGNYTARQTYGSQNLLGMQGLVRNGIANPALQWETVKKLNAGLDLALFNERVSLSADVFQNRTSNMLVYENIASPTGFATILTNNGGMKTTGYEAALNVRVVNRPKLKWDVGVNMSTYKNRVTSVPNGRIETEYAGATLLTIDGYPASQFYGYKSNGVFSTQAEADAANLRKRNNDGSFTSFAAGDVHFEDVNNDGIIDASDRVNIGNPTPDYTGGVNTRVIWDRFELNALFTFSKGNSVYNYTRARLEAAAGVENQLLSVNNRWRYDGQTGAAPKATWGDPMGNGRFSDRWIEDGSYFRLRSLSLQYYIPLKNMILKSASVYATGNNLFTLSKYKGFDPEFSAGPSLFAQGIDMGLDPLYRNITLGVRIGL</sequence>
<dbReference type="InterPro" id="IPR012910">
    <property type="entry name" value="Plug_dom"/>
</dbReference>
<gene>
    <name evidence="10" type="ORF">MKQ68_02915</name>
</gene>
<keyword evidence="4 7" id="KW-0812">Transmembrane</keyword>
<dbReference type="InterPro" id="IPR037066">
    <property type="entry name" value="Plug_dom_sf"/>
</dbReference>
<feature type="signal peptide" evidence="8">
    <location>
        <begin position="1"/>
        <end position="18"/>
    </location>
</feature>
<comment type="similarity">
    <text evidence="7">Belongs to the TonB-dependent receptor family.</text>
</comment>
<keyword evidence="8" id="KW-0732">Signal</keyword>
<evidence type="ECO:0000256" key="3">
    <source>
        <dbReference type="ARBA" id="ARBA00022452"/>
    </source>
</evidence>
<dbReference type="Pfam" id="PF07715">
    <property type="entry name" value="Plug"/>
    <property type="match status" value="1"/>
</dbReference>
<dbReference type="InterPro" id="IPR039426">
    <property type="entry name" value="TonB-dep_rcpt-like"/>
</dbReference>
<dbReference type="InterPro" id="IPR036942">
    <property type="entry name" value="Beta-barrel_TonB_sf"/>
</dbReference>
<evidence type="ECO:0000256" key="2">
    <source>
        <dbReference type="ARBA" id="ARBA00022448"/>
    </source>
</evidence>
<evidence type="ECO:0000256" key="1">
    <source>
        <dbReference type="ARBA" id="ARBA00004571"/>
    </source>
</evidence>
<keyword evidence="5 7" id="KW-0472">Membrane</keyword>
<evidence type="ECO:0000313" key="10">
    <source>
        <dbReference type="EMBL" id="UYQ94041.1"/>
    </source>
</evidence>
<reference evidence="10" key="1">
    <citation type="submission" date="2022-10" db="EMBL/GenBank/DDBJ databases">
        <title>Chitinophaga sp. nov., isolated from soil.</title>
        <authorList>
            <person name="Jeon C.O."/>
        </authorList>
    </citation>
    <scope>NUCLEOTIDE SEQUENCE</scope>
    <source>
        <strain evidence="10">R8</strain>
    </source>
</reference>
<dbReference type="NCBIfam" id="TIGR04056">
    <property type="entry name" value="OMP_RagA_SusC"/>
    <property type="match status" value="1"/>
</dbReference>
<dbReference type="Pfam" id="PF13715">
    <property type="entry name" value="CarbopepD_reg_2"/>
    <property type="match status" value="1"/>
</dbReference>
<feature type="chain" id="PRO_5046998012" evidence="8">
    <location>
        <begin position="19"/>
        <end position="1051"/>
    </location>
</feature>
<dbReference type="InterPro" id="IPR008969">
    <property type="entry name" value="CarboxyPept-like_regulatory"/>
</dbReference>
<dbReference type="PROSITE" id="PS52016">
    <property type="entry name" value="TONB_DEPENDENT_REC_3"/>
    <property type="match status" value="1"/>
</dbReference>
<evidence type="ECO:0000256" key="4">
    <source>
        <dbReference type="ARBA" id="ARBA00022692"/>
    </source>
</evidence>
<name>A0ABY6J2Z7_9BACT</name>
<dbReference type="SUPFAM" id="SSF56935">
    <property type="entry name" value="Porins"/>
    <property type="match status" value="1"/>
</dbReference>
<keyword evidence="2 7" id="KW-0813">Transport</keyword>
<evidence type="ECO:0000256" key="7">
    <source>
        <dbReference type="PROSITE-ProRule" id="PRU01360"/>
    </source>
</evidence>
<organism evidence="10 11">
    <name type="scientific">Chitinophaga horti</name>
    <dbReference type="NCBI Taxonomy" id="2920382"/>
    <lineage>
        <taxon>Bacteria</taxon>
        <taxon>Pseudomonadati</taxon>
        <taxon>Bacteroidota</taxon>
        <taxon>Chitinophagia</taxon>
        <taxon>Chitinophagales</taxon>
        <taxon>Chitinophagaceae</taxon>
        <taxon>Chitinophaga</taxon>
    </lineage>
</organism>
<feature type="domain" description="TonB-dependent receptor plug" evidence="9">
    <location>
        <begin position="131"/>
        <end position="246"/>
    </location>
</feature>
<evidence type="ECO:0000256" key="5">
    <source>
        <dbReference type="ARBA" id="ARBA00023136"/>
    </source>
</evidence>
<keyword evidence="6 7" id="KW-0998">Cell outer membrane</keyword>
<dbReference type="Gene3D" id="2.170.130.10">
    <property type="entry name" value="TonB-dependent receptor, plug domain"/>
    <property type="match status" value="1"/>
</dbReference>
<comment type="subcellular location">
    <subcellularLocation>
        <location evidence="1 7">Cell outer membrane</location>
        <topology evidence="1 7">Multi-pass membrane protein</topology>
    </subcellularLocation>
</comment>
<evidence type="ECO:0000256" key="8">
    <source>
        <dbReference type="SAM" id="SignalP"/>
    </source>
</evidence>
<dbReference type="RefSeq" id="WP_264282002.1">
    <property type="nucleotide sequence ID" value="NZ_CP107006.1"/>
</dbReference>
<dbReference type="Gene3D" id="2.60.40.1120">
    <property type="entry name" value="Carboxypeptidase-like, regulatory domain"/>
    <property type="match status" value="1"/>
</dbReference>
<accession>A0ABY6J2Z7</accession>
<protein>
    <submittedName>
        <fullName evidence="10">SusC/RagA family TonB-linked outer membrane protein</fullName>
    </submittedName>
</protein>
<keyword evidence="11" id="KW-1185">Reference proteome</keyword>
<proteinExistence type="inferred from homology"/>
<dbReference type="Gene3D" id="2.40.170.20">
    <property type="entry name" value="TonB-dependent receptor, beta-barrel domain"/>
    <property type="match status" value="1"/>
</dbReference>
<dbReference type="InterPro" id="IPR023996">
    <property type="entry name" value="TonB-dep_OMP_SusC/RagA"/>
</dbReference>
<keyword evidence="3 7" id="KW-1134">Transmembrane beta strand</keyword>
<dbReference type="SUPFAM" id="SSF49464">
    <property type="entry name" value="Carboxypeptidase regulatory domain-like"/>
    <property type="match status" value="1"/>
</dbReference>
<evidence type="ECO:0000256" key="6">
    <source>
        <dbReference type="ARBA" id="ARBA00023237"/>
    </source>
</evidence>